<dbReference type="AlphaFoldDB" id="A0A5B7HID3"/>
<dbReference type="EMBL" id="VSRR010032092">
    <property type="protein sequence ID" value="MPC70992.1"/>
    <property type="molecule type" value="Genomic_DNA"/>
</dbReference>
<sequence>MTSGGEVVVVAGVVVVMVVVAGGMDREEEGVEEELVKAVVAAGGAEGAGCTCAPEKPGLTTPEGASTCERHHSATRHRSCAPYILACPTHGLN</sequence>
<proteinExistence type="predicted"/>
<evidence type="ECO:0000256" key="1">
    <source>
        <dbReference type="SAM" id="Phobius"/>
    </source>
</evidence>
<accession>A0A5B7HID3</accession>
<gene>
    <name evidence="2" type="ORF">E2C01_065258</name>
</gene>
<feature type="transmembrane region" description="Helical" evidence="1">
    <location>
        <begin position="7"/>
        <end position="24"/>
    </location>
</feature>
<keyword evidence="1" id="KW-1133">Transmembrane helix</keyword>
<comment type="caution">
    <text evidence="2">The sequence shown here is derived from an EMBL/GenBank/DDBJ whole genome shotgun (WGS) entry which is preliminary data.</text>
</comment>
<evidence type="ECO:0000313" key="3">
    <source>
        <dbReference type="Proteomes" id="UP000324222"/>
    </source>
</evidence>
<keyword evidence="1" id="KW-0472">Membrane</keyword>
<dbReference type="Proteomes" id="UP000324222">
    <property type="component" value="Unassembled WGS sequence"/>
</dbReference>
<evidence type="ECO:0000313" key="2">
    <source>
        <dbReference type="EMBL" id="MPC70992.1"/>
    </source>
</evidence>
<organism evidence="2 3">
    <name type="scientific">Portunus trituberculatus</name>
    <name type="common">Swimming crab</name>
    <name type="synonym">Neptunus trituberculatus</name>
    <dbReference type="NCBI Taxonomy" id="210409"/>
    <lineage>
        <taxon>Eukaryota</taxon>
        <taxon>Metazoa</taxon>
        <taxon>Ecdysozoa</taxon>
        <taxon>Arthropoda</taxon>
        <taxon>Crustacea</taxon>
        <taxon>Multicrustacea</taxon>
        <taxon>Malacostraca</taxon>
        <taxon>Eumalacostraca</taxon>
        <taxon>Eucarida</taxon>
        <taxon>Decapoda</taxon>
        <taxon>Pleocyemata</taxon>
        <taxon>Brachyura</taxon>
        <taxon>Eubrachyura</taxon>
        <taxon>Portunoidea</taxon>
        <taxon>Portunidae</taxon>
        <taxon>Portuninae</taxon>
        <taxon>Portunus</taxon>
    </lineage>
</organism>
<keyword evidence="1" id="KW-0812">Transmembrane</keyword>
<name>A0A5B7HID3_PORTR</name>
<protein>
    <submittedName>
        <fullName evidence="2">Uncharacterized protein</fullName>
    </submittedName>
</protein>
<keyword evidence="3" id="KW-1185">Reference proteome</keyword>
<reference evidence="2 3" key="1">
    <citation type="submission" date="2019-05" db="EMBL/GenBank/DDBJ databases">
        <title>Another draft genome of Portunus trituberculatus and its Hox gene families provides insights of decapod evolution.</title>
        <authorList>
            <person name="Jeong J.-H."/>
            <person name="Song I."/>
            <person name="Kim S."/>
            <person name="Choi T."/>
            <person name="Kim D."/>
            <person name="Ryu S."/>
            <person name="Kim W."/>
        </authorList>
    </citation>
    <scope>NUCLEOTIDE SEQUENCE [LARGE SCALE GENOMIC DNA]</scope>
    <source>
        <tissue evidence="2">Muscle</tissue>
    </source>
</reference>